<gene>
    <name evidence="3" type="ORF">FA707_07815</name>
</gene>
<dbReference type="GO" id="GO:0005829">
    <property type="term" value="C:cytosol"/>
    <property type="evidence" value="ECO:0007669"/>
    <property type="project" value="TreeGrafter"/>
</dbReference>
<dbReference type="GO" id="GO:0005524">
    <property type="term" value="F:ATP binding"/>
    <property type="evidence" value="ECO:0007669"/>
    <property type="project" value="InterPro"/>
</dbReference>
<dbReference type="Gene3D" id="3.30.930.10">
    <property type="entry name" value="Bira Bifunctional Protein, Domain 2"/>
    <property type="match status" value="2"/>
</dbReference>
<dbReference type="FunFam" id="3.40.50.800:FF:000011">
    <property type="entry name" value="Proline--tRNA ligase"/>
    <property type="match status" value="1"/>
</dbReference>
<dbReference type="Proteomes" id="UP000298615">
    <property type="component" value="Chromosome"/>
</dbReference>
<dbReference type="InterPro" id="IPR036621">
    <property type="entry name" value="Anticodon-bd_dom_sf"/>
</dbReference>
<dbReference type="AlphaFoldDB" id="A0A4D7CRZ2"/>
<dbReference type="SUPFAM" id="SSF55681">
    <property type="entry name" value="Class II aaRS and biotin synthetases"/>
    <property type="match status" value="1"/>
</dbReference>
<keyword evidence="4" id="KW-1185">Reference proteome</keyword>
<dbReference type="Pfam" id="PF04073">
    <property type="entry name" value="tRNA_edit"/>
    <property type="match status" value="1"/>
</dbReference>
<dbReference type="InterPro" id="IPR050062">
    <property type="entry name" value="Pro-tRNA_synthetase"/>
</dbReference>
<dbReference type="GO" id="GO:0016740">
    <property type="term" value="F:transferase activity"/>
    <property type="evidence" value="ECO:0007669"/>
    <property type="project" value="UniProtKB-ARBA"/>
</dbReference>
<dbReference type="GO" id="GO:0140096">
    <property type="term" value="F:catalytic activity, acting on a protein"/>
    <property type="evidence" value="ECO:0007669"/>
    <property type="project" value="UniProtKB-ARBA"/>
</dbReference>
<dbReference type="GO" id="GO:0002161">
    <property type="term" value="F:aminoacyl-tRNA deacylase activity"/>
    <property type="evidence" value="ECO:0007669"/>
    <property type="project" value="InterPro"/>
</dbReference>
<dbReference type="Pfam" id="PF00587">
    <property type="entry name" value="tRNA-synt_2b"/>
    <property type="match status" value="1"/>
</dbReference>
<reference evidence="3 4" key="1">
    <citation type="submission" date="2019-04" db="EMBL/GenBank/DDBJ databases">
        <title>Vagococcus sp. nov., isolated from faeces of yaks (Bos grunniens).</title>
        <authorList>
            <person name="Ge Y."/>
        </authorList>
    </citation>
    <scope>NUCLEOTIDE SEQUENCE [LARGE SCALE GENOMIC DNA]</scope>
    <source>
        <strain evidence="3 4">MN-17</strain>
    </source>
</reference>
<dbReference type="InterPro" id="IPR045864">
    <property type="entry name" value="aa-tRNA-synth_II/BPL/LPL"/>
</dbReference>
<dbReference type="InterPro" id="IPR004500">
    <property type="entry name" value="Pro-tRNA-synth_IIa_bac-type"/>
</dbReference>
<protein>
    <recommendedName>
        <fullName evidence="1">Proline--tRNA ligase</fullName>
        <ecNumber evidence="1">6.1.1.15</ecNumber>
    </recommendedName>
</protein>
<evidence type="ECO:0000313" key="4">
    <source>
        <dbReference type="Proteomes" id="UP000298615"/>
    </source>
</evidence>
<evidence type="ECO:0000313" key="3">
    <source>
        <dbReference type="EMBL" id="QCI86878.1"/>
    </source>
</evidence>
<dbReference type="Gene3D" id="3.90.960.10">
    <property type="entry name" value="YbaK/aminoacyl-tRNA synthetase-associated domain"/>
    <property type="match status" value="1"/>
</dbReference>
<evidence type="ECO:0000256" key="1">
    <source>
        <dbReference type="NCBIfam" id="TIGR00409"/>
    </source>
</evidence>
<accession>A0A4D7CRZ2</accession>
<dbReference type="CDD" id="cd04334">
    <property type="entry name" value="ProRS-INS"/>
    <property type="match status" value="1"/>
</dbReference>
<dbReference type="InterPro" id="IPR002314">
    <property type="entry name" value="aa-tRNA-synt_IIb"/>
</dbReference>
<dbReference type="PANTHER" id="PTHR42753:SF2">
    <property type="entry name" value="PROLINE--TRNA LIGASE"/>
    <property type="match status" value="1"/>
</dbReference>
<dbReference type="InterPro" id="IPR006195">
    <property type="entry name" value="aa-tRNA-synth_II"/>
</dbReference>
<dbReference type="PANTHER" id="PTHR42753">
    <property type="entry name" value="MITOCHONDRIAL RIBOSOME PROTEIN L39/PROLYL-TRNA LIGASE FAMILY MEMBER"/>
    <property type="match status" value="1"/>
</dbReference>
<dbReference type="NCBIfam" id="TIGR00409">
    <property type="entry name" value="proS_fam_II"/>
    <property type="match status" value="1"/>
</dbReference>
<dbReference type="GO" id="GO:0006433">
    <property type="term" value="P:prolyl-tRNA aminoacylation"/>
    <property type="evidence" value="ECO:0007669"/>
    <property type="project" value="UniProtKB-UniRule"/>
</dbReference>
<dbReference type="PROSITE" id="PS50862">
    <property type="entry name" value="AA_TRNA_LIGASE_II"/>
    <property type="match status" value="1"/>
</dbReference>
<keyword evidence="3" id="KW-0436">Ligase</keyword>
<dbReference type="RefSeq" id="WP_136953700.1">
    <property type="nucleotide sequence ID" value="NZ_CP039712.1"/>
</dbReference>
<dbReference type="CDD" id="cd00861">
    <property type="entry name" value="ProRS_anticodon_short"/>
    <property type="match status" value="1"/>
</dbReference>
<dbReference type="InterPro" id="IPR004154">
    <property type="entry name" value="Anticodon-bd"/>
</dbReference>
<dbReference type="Pfam" id="PF03129">
    <property type="entry name" value="HGTP_anticodon"/>
    <property type="match status" value="1"/>
</dbReference>
<dbReference type="OrthoDB" id="9809052at2"/>
<dbReference type="SUPFAM" id="SSF55826">
    <property type="entry name" value="YbaK/ProRS associated domain"/>
    <property type="match status" value="1"/>
</dbReference>
<dbReference type="InterPro" id="IPR007214">
    <property type="entry name" value="YbaK/aa-tRNA-synth-assoc-dom"/>
</dbReference>
<dbReference type="InterPro" id="IPR044140">
    <property type="entry name" value="ProRS_anticodon_short"/>
</dbReference>
<dbReference type="SUPFAM" id="SSF52954">
    <property type="entry name" value="Class II aaRS ABD-related"/>
    <property type="match status" value="1"/>
</dbReference>
<dbReference type="NCBIfam" id="NF006625">
    <property type="entry name" value="PRK09194.1"/>
    <property type="match status" value="1"/>
</dbReference>
<dbReference type="Gene3D" id="3.40.50.800">
    <property type="entry name" value="Anticodon-binding domain"/>
    <property type="match status" value="1"/>
</dbReference>
<dbReference type="EMBL" id="CP039712">
    <property type="protein sequence ID" value="QCI86878.1"/>
    <property type="molecule type" value="Genomic_DNA"/>
</dbReference>
<proteinExistence type="predicted"/>
<sequence length="569" mass="64486">MKQSNIFLPTLRENPSEAEVLSHRLLLRAGYIRQMASGIYSYLPLAKRVMDRMNQIIREELEKVAAIEMHLPYLLPERVLESAGTTERTEENVFRLNDQNEHAFILSPCYQEAILSLFTTEAISYKKLPLTLYTMQTHFIDEERPRYGLLKSRELIAHSAYSFHETSESLLETYRQLESAYSRILERFGLEFRTLVSRFTDEAGIDGKQFIALSEVGEQTVCFSTESDYVAQLELATSLYTPKLKRDVFLELEEIETPNVKTIKEVSEYLDVPEEKIIKSFLFMSDGQPVLALIRGDYEVNELKLKKLLGSKHLLPATEEEIRQLTHSESGYIGPIGLPEEVVIIADEYVQDMDNAIVGANKKNYHLRHVNLERDIKPSQFADIRIVKEGDPSPDGEGALIFSKGIVVGYLETMGTTLSEMMNAQLIDSDGKPQPLIMAAYELITSTLMAAIVEQTSDENGLIWPKAIAPFDIHLLTMNVRDENQNKLTAEIASLLKESSYEILIDDRKESAGVKFNDADLIGIPLRVTVGKKAVENVVEIKLRESGESIEVRKDELIPTIEILKNSIM</sequence>
<dbReference type="InterPro" id="IPR036754">
    <property type="entry name" value="YbaK/aa-tRNA-synt-asso_dom_sf"/>
</dbReference>
<dbReference type="KEGG" id="vao:FA707_07815"/>
<evidence type="ECO:0000259" key="2">
    <source>
        <dbReference type="PROSITE" id="PS50862"/>
    </source>
</evidence>
<name>A0A4D7CRZ2_9ENTE</name>
<organism evidence="3 4">
    <name type="scientific">Vagococcus zengguangii</name>
    <dbReference type="NCBI Taxonomy" id="2571750"/>
    <lineage>
        <taxon>Bacteria</taxon>
        <taxon>Bacillati</taxon>
        <taxon>Bacillota</taxon>
        <taxon>Bacilli</taxon>
        <taxon>Lactobacillales</taxon>
        <taxon>Enterococcaceae</taxon>
        <taxon>Vagococcus</taxon>
    </lineage>
</organism>
<dbReference type="GO" id="GO:0004827">
    <property type="term" value="F:proline-tRNA ligase activity"/>
    <property type="evidence" value="ECO:0007669"/>
    <property type="project" value="UniProtKB-UniRule"/>
</dbReference>
<dbReference type="EC" id="6.1.1.15" evidence="1"/>
<feature type="domain" description="Aminoacyl-transfer RNA synthetases class-II family profile" evidence="2">
    <location>
        <begin position="48"/>
        <end position="505"/>
    </location>
</feature>